<protein>
    <submittedName>
        <fullName evidence="1">Uncharacterized protein</fullName>
    </submittedName>
</protein>
<accession>A0ACD2ZZM1</accession>
<evidence type="ECO:0000313" key="1">
    <source>
        <dbReference type="EMBL" id="TFK58797.1"/>
    </source>
</evidence>
<sequence>MAMTKLEIPTLTTLDAQSVSSWLNGCEDACEIWGLQNPDRTLSVAIRILAAGLKMEASVATTWWDENRDTLKALATWDLFKAQVKERFVPANWRIDALDKFYSIKQKSNTYADFVAELQAARNPLASAGVGYTINDSIFKNHLLFFANPILRLRVRALPNFNHATLKVDGLISLMASTWDSLVAEGNVRHTTSAFSSSSSTSTRVRDNKASSSTVSSSRPPELTQTERDTLKAAGGCYHCRRTPTSPGWIRHSSRDCPGDKSRGIPPRTTTSTSTAVASIIPKGLDRNELIAATMPGPGGYGSSDSEESFRVVGAIGSCVLGNGTDSEESHSDEDDD</sequence>
<organism evidence="1 2">
    <name type="scientific">Pluteus cervinus</name>
    <dbReference type="NCBI Taxonomy" id="181527"/>
    <lineage>
        <taxon>Eukaryota</taxon>
        <taxon>Fungi</taxon>
        <taxon>Dikarya</taxon>
        <taxon>Basidiomycota</taxon>
        <taxon>Agaricomycotina</taxon>
        <taxon>Agaricomycetes</taxon>
        <taxon>Agaricomycetidae</taxon>
        <taxon>Agaricales</taxon>
        <taxon>Pluteineae</taxon>
        <taxon>Pluteaceae</taxon>
        <taxon>Pluteus</taxon>
    </lineage>
</organism>
<dbReference type="Proteomes" id="UP000308600">
    <property type="component" value="Unassembled WGS sequence"/>
</dbReference>
<gene>
    <name evidence="1" type="ORF">BDN72DRAFT_906407</name>
</gene>
<name>A0ACD2ZZM1_9AGAR</name>
<dbReference type="EMBL" id="ML209190">
    <property type="protein sequence ID" value="TFK58797.1"/>
    <property type="molecule type" value="Genomic_DNA"/>
</dbReference>
<proteinExistence type="predicted"/>
<evidence type="ECO:0000313" key="2">
    <source>
        <dbReference type="Proteomes" id="UP000308600"/>
    </source>
</evidence>
<reference evidence="1 2" key="1">
    <citation type="journal article" date="2019" name="Nat. Ecol. Evol.">
        <title>Megaphylogeny resolves global patterns of mushroom evolution.</title>
        <authorList>
            <person name="Varga T."/>
            <person name="Krizsan K."/>
            <person name="Foldi C."/>
            <person name="Dima B."/>
            <person name="Sanchez-Garcia M."/>
            <person name="Sanchez-Ramirez S."/>
            <person name="Szollosi G.J."/>
            <person name="Szarkandi J.G."/>
            <person name="Papp V."/>
            <person name="Albert L."/>
            <person name="Andreopoulos W."/>
            <person name="Angelini C."/>
            <person name="Antonin V."/>
            <person name="Barry K.W."/>
            <person name="Bougher N.L."/>
            <person name="Buchanan P."/>
            <person name="Buyck B."/>
            <person name="Bense V."/>
            <person name="Catcheside P."/>
            <person name="Chovatia M."/>
            <person name="Cooper J."/>
            <person name="Damon W."/>
            <person name="Desjardin D."/>
            <person name="Finy P."/>
            <person name="Geml J."/>
            <person name="Haridas S."/>
            <person name="Hughes K."/>
            <person name="Justo A."/>
            <person name="Karasinski D."/>
            <person name="Kautmanova I."/>
            <person name="Kiss B."/>
            <person name="Kocsube S."/>
            <person name="Kotiranta H."/>
            <person name="LaButti K.M."/>
            <person name="Lechner B.E."/>
            <person name="Liimatainen K."/>
            <person name="Lipzen A."/>
            <person name="Lukacs Z."/>
            <person name="Mihaltcheva S."/>
            <person name="Morgado L.N."/>
            <person name="Niskanen T."/>
            <person name="Noordeloos M.E."/>
            <person name="Ohm R.A."/>
            <person name="Ortiz-Santana B."/>
            <person name="Ovrebo C."/>
            <person name="Racz N."/>
            <person name="Riley R."/>
            <person name="Savchenko A."/>
            <person name="Shiryaev A."/>
            <person name="Soop K."/>
            <person name="Spirin V."/>
            <person name="Szebenyi C."/>
            <person name="Tomsovsky M."/>
            <person name="Tulloss R.E."/>
            <person name="Uehling J."/>
            <person name="Grigoriev I.V."/>
            <person name="Vagvolgyi C."/>
            <person name="Papp T."/>
            <person name="Martin F.M."/>
            <person name="Miettinen O."/>
            <person name="Hibbett D.S."/>
            <person name="Nagy L.G."/>
        </authorList>
    </citation>
    <scope>NUCLEOTIDE SEQUENCE [LARGE SCALE GENOMIC DNA]</scope>
    <source>
        <strain evidence="1 2">NL-1719</strain>
    </source>
</reference>
<keyword evidence="2" id="KW-1185">Reference proteome</keyword>